<dbReference type="PROSITE" id="PS00211">
    <property type="entry name" value="ABC_TRANSPORTER_1"/>
    <property type="match status" value="1"/>
</dbReference>
<proteinExistence type="inferred from homology"/>
<keyword evidence="3" id="KW-0547">Nucleotide-binding</keyword>
<evidence type="ECO:0000259" key="5">
    <source>
        <dbReference type="PROSITE" id="PS50893"/>
    </source>
</evidence>
<dbReference type="AlphaFoldDB" id="A0A9D1IBW5"/>
<dbReference type="GO" id="GO:0016887">
    <property type="term" value="F:ATP hydrolysis activity"/>
    <property type="evidence" value="ECO:0007669"/>
    <property type="project" value="InterPro"/>
</dbReference>
<keyword evidence="4 6" id="KW-0067">ATP-binding</keyword>
<dbReference type="InterPro" id="IPR003593">
    <property type="entry name" value="AAA+_ATPase"/>
</dbReference>
<protein>
    <submittedName>
        <fullName evidence="6">ABC transporter ATP-binding protein</fullName>
    </submittedName>
</protein>
<dbReference type="Proteomes" id="UP000824072">
    <property type="component" value="Unassembled WGS sequence"/>
</dbReference>
<dbReference type="InterPro" id="IPR050763">
    <property type="entry name" value="ABC_transporter_ATP-binding"/>
</dbReference>
<sequence>MLSVRDICKAFGEKSVLRHVSFDFPRGVTAITGPSGCGKSTLLNILMGLLPADQGEVVFAESVRMAAVFQEDRLIEHLSAAKNIRLTCPREISDSEIERALARLGLPQRDGTRVAKYSGGMRRRVAIARAALHRANLLILDEPFQGLDAEARAQAVDFLLPSAENAVVLLVSHDREDLRQMGARGELILG</sequence>
<dbReference type="EMBL" id="DVMU01000048">
    <property type="protein sequence ID" value="HIU33322.1"/>
    <property type="molecule type" value="Genomic_DNA"/>
</dbReference>
<evidence type="ECO:0000256" key="2">
    <source>
        <dbReference type="ARBA" id="ARBA00022448"/>
    </source>
</evidence>
<dbReference type="InterPro" id="IPR027417">
    <property type="entry name" value="P-loop_NTPase"/>
</dbReference>
<evidence type="ECO:0000256" key="3">
    <source>
        <dbReference type="ARBA" id="ARBA00022741"/>
    </source>
</evidence>
<dbReference type="InterPro" id="IPR003439">
    <property type="entry name" value="ABC_transporter-like_ATP-bd"/>
</dbReference>
<dbReference type="PROSITE" id="PS50893">
    <property type="entry name" value="ABC_TRANSPORTER_2"/>
    <property type="match status" value="1"/>
</dbReference>
<gene>
    <name evidence="6" type="ORF">IAB02_02040</name>
</gene>
<dbReference type="Gene3D" id="3.40.50.300">
    <property type="entry name" value="P-loop containing nucleotide triphosphate hydrolases"/>
    <property type="match status" value="1"/>
</dbReference>
<reference evidence="6" key="1">
    <citation type="submission" date="2020-10" db="EMBL/GenBank/DDBJ databases">
        <authorList>
            <person name="Gilroy R."/>
        </authorList>
    </citation>
    <scope>NUCLEOTIDE SEQUENCE</scope>
    <source>
        <strain evidence="6">ChiHcec3-11533</strain>
    </source>
</reference>
<feature type="domain" description="ABC transporter" evidence="5">
    <location>
        <begin position="2"/>
        <end position="190"/>
    </location>
</feature>
<dbReference type="InterPro" id="IPR017871">
    <property type="entry name" value="ABC_transporter-like_CS"/>
</dbReference>
<keyword evidence="2" id="KW-0813">Transport</keyword>
<name>A0A9D1IBW5_9FIRM</name>
<organism evidence="6 7">
    <name type="scientific">Candidatus Pullichristensenella excrementigallinarum</name>
    <dbReference type="NCBI Taxonomy" id="2840907"/>
    <lineage>
        <taxon>Bacteria</taxon>
        <taxon>Bacillati</taxon>
        <taxon>Bacillota</taxon>
        <taxon>Clostridia</taxon>
        <taxon>Candidatus Pullichristensenella</taxon>
    </lineage>
</organism>
<comment type="similarity">
    <text evidence="1">Belongs to the ABC transporter superfamily.</text>
</comment>
<dbReference type="PANTHER" id="PTHR42711">
    <property type="entry name" value="ABC TRANSPORTER ATP-BINDING PROTEIN"/>
    <property type="match status" value="1"/>
</dbReference>
<comment type="caution">
    <text evidence="6">The sequence shown here is derived from an EMBL/GenBank/DDBJ whole genome shotgun (WGS) entry which is preliminary data.</text>
</comment>
<evidence type="ECO:0000256" key="1">
    <source>
        <dbReference type="ARBA" id="ARBA00005417"/>
    </source>
</evidence>
<dbReference type="Pfam" id="PF00005">
    <property type="entry name" value="ABC_tran"/>
    <property type="match status" value="1"/>
</dbReference>
<evidence type="ECO:0000313" key="7">
    <source>
        <dbReference type="Proteomes" id="UP000824072"/>
    </source>
</evidence>
<evidence type="ECO:0000313" key="6">
    <source>
        <dbReference type="EMBL" id="HIU33322.1"/>
    </source>
</evidence>
<reference evidence="6" key="2">
    <citation type="journal article" date="2021" name="PeerJ">
        <title>Extensive microbial diversity within the chicken gut microbiome revealed by metagenomics and culture.</title>
        <authorList>
            <person name="Gilroy R."/>
            <person name="Ravi A."/>
            <person name="Getino M."/>
            <person name="Pursley I."/>
            <person name="Horton D.L."/>
            <person name="Alikhan N.F."/>
            <person name="Baker D."/>
            <person name="Gharbi K."/>
            <person name="Hall N."/>
            <person name="Watson M."/>
            <person name="Adriaenssens E.M."/>
            <person name="Foster-Nyarko E."/>
            <person name="Jarju S."/>
            <person name="Secka A."/>
            <person name="Antonio M."/>
            <person name="Oren A."/>
            <person name="Chaudhuri R.R."/>
            <person name="La Ragione R."/>
            <person name="Hildebrand F."/>
            <person name="Pallen M.J."/>
        </authorList>
    </citation>
    <scope>NUCLEOTIDE SEQUENCE</scope>
    <source>
        <strain evidence="6">ChiHcec3-11533</strain>
    </source>
</reference>
<dbReference type="SUPFAM" id="SSF52540">
    <property type="entry name" value="P-loop containing nucleoside triphosphate hydrolases"/>
    <property type="match status" value="1"/>
</dbReference>
<dbReference type="PANTHER" id="PTHR42711:SF5">
    <property type="entry name" value="ABC TRANSPORTER ATP-BINDING PROTEIN NATA"/>
    <property type="match status" value="1"/>
</dbReference>
<evidence type="ECO:0000256" key="4">
    <source>
        <dbReference type="ARBA" id="ARBA00022840"/>
    </source>
</evidence>
<dbReference type="SMART" id="SM00382">
    <property type="entry name" value="AAA"/>
    <property type="match status" value="1"/>
</dbReference>
<dbReference type="GO" id="GO:0005524">
    <property type="term" value="F:ATP binding"/>
    <property type="evidence" value="ECO:0007669"/>
    <property type="project" value="UniProtKB-KW"/>
</dbReference>
<accession>A0A9D1IBW5</accession>